<protein>
    <recommendedName>
        <fullName evidence="15">G-protein coupled receptors family 1 profile domain-containing protein</fullName>
    </recommendedName>
</protein>
<dbReference type="GO" id="GO:0004930">
    <property type="term" value="F:G protein-coupled receptor activity"/>
    <property type="evidence" value="ECO:0007669"/>
    <property type="project" value="UniProtKB-KW"/>
</dbReference>
<keyword evidence="10" id="KW-0675">Receptor</keyword>
<reference evidence="13" key="1">
    <citation type="submission" date="2025-08" db="UniProtKB">
        <authorList>
            <consortium name="Ensembl"/>
        </authorList>
    </citation>
    <scope>IDENTIFICATION</scope>
</reference>
<feature type="transmembrane region" description="Helical" evidence="12">
    <location>
        <begin position="64"/>
        <end position="90"/>
    </location>
</feature>
<evidence type="ECO:0000256" key="11">
    <source>
        <dbReference type="ARBA" id="ARBA00023224"/>
    </source>
</evidence>
<accession>A0A8C7FJG8</accession>
<comment type="similarity">
    <text evidence="2">Belongs to the G-protein coupled receptor 1 family.</text>
</comment>
<dbReference type="Gene3D" id="1.20.1070.10">
    <property type="entry name" value="Rhodopsin 7-helix transmembrane proteins"/>
    <property type="match status" value="1"/>
</dbReference>
<evidence type="ECO:0000313" key="13">
    <source>
        <dbReference type="Ensembl" id="ENSOKIP00005029099.1"/>
    </source>
</evidence>
<organism evidence="13 14">
    <name type="scientific">Oncorhynchus kisutch</name>
    <name type="common">Coho salmon</name>
    <name type="synonym">Salmo kisutch</name>
    <dbReference type="NCBI Taxonomy" id="8019"/>
    <lineage>
        <taxon>Eukaryota</taxon>
        <taxon>Metazoa</taxon>
        <taxon>Chordata</taxon>
        <taxon>Craniata</taxon>
        <taxon>Vertebrata</taxon>
        <taxon>Euteleostomi</taxon>
        <taxon>Actinopterygii</taxon>
        <taxon>Neopterygii</taxon>
        <taxon>Teleostei</taxon>
        <taxon>Protacanthopterygii</taxon>
        <taxon>Salmoniformes</taxon>
        <taxon>Salmonidae</taxon>
        <taxon>Salmoninae</taxon>
        <taxon>Oncorhynchus</taxon>
    </lineage>
</organism>
<evidence type="ECO:0000256" key="12">
    <source>
        <dbReference type="SAM" id="Phobius"/>
    </source>
</evidence>
<evidence type="ECO:0000256" key="1">
    <source>
        <dbReference type="ARBA" id="ARBA00004651"/>
    </source>
</evidence>
<keyword evidence="9 12" id="KW-0472">Membrane</keyword>
<evidence type="ECO:0000256" key="8">
    <source>
        <dbReference type="ARBA" id="ARBA00023040"/>
    </source>
</evidence>
<dbReference type="GO" id="GO:0004984">
    <property type="term" value="F:olfactory receptor activity"/>
    <property type="evidence" value="ECO:0007669"/>
    <property type="project" value="InterPro"/>
</dbReference>
<keyword evidence="3" id="KW-1003">Cell membrane</keyword>
<dbReference type="InterPro" id="IPR000276">
    <property type="entry name" value="GPCR_Rhodpsn"/>
</dbReference>
<dbReference type="InterPro" id="IPR000725">
    <property type="entry name" value="Olfact_rcpt"/>
</dbReference>
<evidence type="ECO:0000256" key="9">
    <source>
        <dbReference type="ARBA" id="ARBA00023136"/>
    </source>
</evidence>
<dbReference type="AlphaFoldDB" id="A0A8C7FJG8"/>
<keyword evidence="4" id="KW-0716">Sensory transduction</keyword>
<keyword evidence="8" id="KW-0297">G-protein coupled receptor</keyword>
<evidence type="ECO:0000256" key="7">
    <source>
        <dbReference type="ARBA" id="ARBA00022989"/>
    </source>
</evidence>
<dbReference type="GeneTree" id="ENSGT00940000161454"/>
<dbReference type="Pfam" id="PF13853">
    <property type="entry name" value="7tm_4"/>
    <property type="match status" value="2"/>
</dbReference>
<dbReference type="Gene3D" id="1.10.1220.70">
    <property type="match status" value="1"/>
</dbReference>
<comment type="subcellular location">
    <subcellularLocation>
        <location evidence="1">Cell membrane</location>
        <topology evidence="1">Multi-pass membrane protein</topology>
    </subcellularLocation>
</comment>
<feature type="transmembrane region" description="Helical" evidence="12">
    <location>
        <begin position="218"/>
        <end position="238"/>
    </location>
</feature>
<keyword evidence="11" id="KW-0807">Transducer</keyword>
<evidence type="ECO:0000256" key="10">
    <source>
        <dbReference type="ARBA" id="ARBA00023170"/>
    </source>
</evidence>
<evidence type="ECO:0000256" key="4">
    <source>
        <dbReference type="ARBA" id="ARBA00022606"/>
    </source>
</evidence>
<keyword evidence="6" id="KW-0552">Olfaction</keyword>
<keyword evidence="7 12" id="KW-1133">Transmembrane helix</keyword>
<feature type="transmembrane region" description="Helical" evidence="12">
    <location>
        <begin position="182"/>
        <end position="206"/>
    </location>
</feature>
<feature type="transmembrane region" description="Helical" evidence="12">
    <location>
        <begin position="110"/>
        <end position="132"/>
    </location>
</feature>
<evidence type="ECO:0008006" key="15">
    <source>
        <dbReference type="Google" id="ProtNLM"/>
    </source>
</evidence>
<dbReference type="PANTHER" id="PTHR26453">
    <property type="entry name" value="OLFACTORY RECEPTOR"/>
    <property type="match status" value="1"/>
</dbReference>
<dbReference type="Ensembl" id="ENSOKIT00005030797.1">
    <property type="protein sequence ID" value="ENSOKIP00005029099.1"/>
    <property type="gene ID" value="ENSOKIG00005012582.1"/>
</dbReference>
<dbReference type="PRINTS" id="PR00237">
    <property type="entry name" value="GPCRRHODOPSN"/>
</dbReference>
<dbReference type="FunFam" id="1.10.1220.70:FF:000001">
    <property type="entry name" value="Olfactory receptor"/>
    <property type="match status" value="1"/>
</dbReference>
<evidence type="ECO:0000256" key="6">
    <source>
        <dbReference type="ARBA" id="ARBA00022725"/>
    </source>
</evidence>
<evidence type="ECO:0000256" key="2">
    <source>
        <dbReference type="ARBA" id="ARBA00010663"/>
    </source>
</evidence>
<evidence type="ECO:0000256" key="5">
    <source>
        <dbReference type="ARBA" id="ARBA00022692"/>
    </source>
</evidence>
<dbReference type="Proteomes" id="UP000694557">
    <property type="component" value="Unassembled WGS sequence"/>
</dbReference>
<reference evidence="13" key="2">
    <citation type="submission" date="2025-09" db="UniProtKB">
        <authorList>
            <consortium name="Ensembl"/>
        </authorList>
    </citation>
    <scope>IDENTIFICATION</scope>
</reference>
<dbReference type="SUPFAM" id="SSF81321">
    <property type="entry name" value="Family A G protein-coupled receptor-like"/>
    <property type="match status" value="1"/>
</dbReference>
<feature type="transmembrane region" description="Helical" evidence="12">
    <location>
        <begin position="29"/>
        <end position="52"/>
    </location>
</feature>
<name>A0A8C7FJG8_ONCKI</name>
<evidence type="ECO:0000313" key="14">
    <source>
        <dbReference type="Proteomes" id="UP000694557"/>
    </source>
</evidence>
<dbReference type="GO" id="GO:0005886">
    <property type="term" value="C:plasma membrane"/>
    <property type="evidence" value="ECO:0007669"/>
    <property type="project" value="UniProtKB-SubCell"/>
</dbReference>
<keyword evidence="5 12" id="KW-0812">Transmembrane</keyword>
<evidence type="ECO:0000256" key="3">
    <source>
        <dbReference type="ARBA" id="ARBA00022475"/>
    </source>
</evidence>
<proteinExistence type="inferred from homology"/>
<sequence>SAPEQAVVPGLSSNLFLTDLPSQIKKSELAIFLLVVYLMILIGKLIILTLVATDPKLQSAMYMFLSHLSLVDIVVSTSVLAKMIAVSLWNDLLLSVFPPVVCHYLKRLCGLLTTAAWASGLSLTVFCVIFAAQLRICSIKIHFWFCDLPPVVSLSCSDTTFLIDVALVSVCKIASSEGRMKAFSTCSAHLTVVLPFYLAHSCVYISATSENIHCKVIILISIVNCFLTPVINPIIYSLRNKETTAALRRYCYPRRHQRC</sequence>
<keyword evidence="14" id="KW-1185">Reference proteome</keyword>